<feature type="domain" description="Major facilitator superfamily (MFS) profile" evidence="7">
    <location>
        <begin position="8"/>
        <end position="439"/>
    </location>
</feature>
<organism evidence="8 10">
    <name type="scientific">Staphylococcus petrasii</name>
    <dbReference type="NCBI Taxonomy" id="1276936"/>
    <lineage>
        <taxon>Bacteria</taxon>
        <taxon>Bacillati</taxon>
        <taxon>Bacillota</taxon>
        <taxon>Bacilli</taxon>
        <taxon>Bacillales</taxon>
        <taxon>Staphylococcaceae</taxon>
        <taxon>Staphylococcus</taxon>
    </lineage>
</organism>
<keyword evidence="5 6" id="KW-0472">Membrane</keyword>
<feature type="transmembrane region" description="Helical" evidence="6">
    <location>
        <begin position="322"/>
        <end position="340"/>
    </location>
</feature>
<evidence type="ECO:0000313" key="8">
    <source>
        <dbReference type="EMBL" id="SUM43307.1"/>
    </source>
</evidence>
<reference evidence="9 11" key="2">
    <citation type="submission" date="2019-04" db="EMBL/GenBank/DDBJ databases">
        <title>Genomic characterization of Staphylococcus petrasii strains.</title>
        <authorList>
            <person name="Vrbovska V."/>
            <person name="Kovarovic V."/>
            <person name="Maslanova I."/>
            <person name="Indrakova A."/>
            <person name="Petras P."/>
            <person name="Sedo O."/>
            <person name="Svec P."/>
            <person name="Fisarova L."/>
            <person name="Sedlacek I."/>
            <person name="Doskar J."/>
            <person name="Pantucek R."/>
        </authorList>
    </citation>
    <scope>NUCLEOTIDE SEQUENCE [LARGE SCALE GENOMIC DNA]</scope>
    <source>
        <strain evidence="9 11">P5404</strain>
    </source>
</reference>
<feature type="transmembrane region" description="Helical" evidence="6">
    <location>
        <begin position="159"/>
        <end position="181"/>
    </location>
</feature>
<proteinExistence type="predicted"/>
<evidence type="ECO:0000256" key="4">
    <source>
        <dbReference type="ARBA" id="ARBA00022989"/>
    </source>
</evidence>
<dbReference type="OrthoDB" id="9807274at2"/>
<gene>
    <name evidence="8" type="primary">bmr3</name>
    <name evidence="9" type="ORF">BJR09_01155</name>
    <name evidence="8" type="ORF">NCTC13830_00833</name>
</gene>
<feature type="transmembrane region" description="Helical" evidence="6">
    <location>
        <begin position="290"/>
        <end position="310"/>
    </location>
</feature>
<accession>A0A380FYD1</accession>
<dbReference type="Gene3D" id="1.20.1720.10">
    <property type="entry name" value="Multidrug resistance protein D"/>
    <property type="match status" value="1"/>
</dbReference>
<dbReference type="InterPro" id="IPR011701">
    <property type="entry name" value="MFS"/>
</dbReference>
<name>A0A380FYD1_9STAP</name>
<feature type="transmembrane region" description="Helical" evidence="6">
    <location>
        <begin position="7"/>
        <end position="31"/>
    </location>
</feature>
<dbReference type="Gene3D" id="1.20.1250.20">
    <property type="entry name" value="MFS general substrate transporter like domains"/>
    <property type="match status" value="1"/>
</dbReference>
<dbReference type="InterPro" id="IPR020846">
    <property type="entry name" value="MFS_dom"/>
</dbReference>
<dbReference type="GO" id="GO:0005886">
    <property type="term" value="C:plasma membrane"/>
    <property type="evidence" value="ECO:0007669"/>
    <property type="project" value="UniProtKB-SubCell"/>
</dbReference>
<evidence type="ECO:0000313" key="10">
    <source>
        <dbReference type="Proteomes" id="UP000254047"/>
    </source>
</evidence>
<evidence type="ECO:0000256" key="3">
    <source>
        <dbReference type="ARBA" id="ARBA00022692"/>
    </source>
</evidence>
<evidence type="ECO:0000259" key="7">
    <source>
        <dbReference type="PROSITE" id="PS50850"/>
    </source>
</evidence>
<evidence type="ECO:0000313" key="11">
    <source>
        <dbReference type="Proteomes" id="UP000297598"/>
    </source>
</evidence>
<feature type="transmembrane region" description="Helical" evidence="6">
    <location>
        <begin position="193"/>
        <end position="213"/>
    </location>
</feature>
<evidence type="ECO:0000256" key="5">
    <source>
        <dbReference type="ARBA" id="ARBA00023136"/>
    </source>
</evidence>
<feature type="transmembrane region" description="Helical" evidence="6">
    <location>
        <begin position="257"/>
        <end position="278"/>
    </location>
</feature>
<keyword evidence="11" id="KW-1185">Reference proteome</keyword>
<reference evidence="8 10" key="1">
    <citation type="submission" date="2018-06" db="EMBL/GenBank/DDBJ databases">
        <authorList>
            <consortium name="Pathogen Informatics"/>
            <person name="Doyle S."/>
        </authorList>
    </citation>
    <scope>NUCLEOTIDE SEQUENCE [LARGE SCALE GENOMIC DNA]</scope>
    <source>
        <strain evidence="8 10">NCTC13830</strain>
    </source>
</reference>
<dbReference type="Pfam" id="PF07690">
    <property type="entry name" value="MFS_1"/>
    <property type="match status" value="1"/>
</dbReference>
<dbReference type="RefSeq" id="WP_103297727.1">
    <property type="nucleotide sequence ID" value="NZ_PPQT01000030.1"/>
</dbReference>
<comment type="subcellular location">
    <subcellularLocation>
        <location evidence="1">Cell membrane</location>
        <topology evidence="1">Multi-pass membrane protein</topology>
    </subcellularLocation>
</comment>
<dbReference type="EMBL" id="SRLS01000002">
    <property type="protein sequence ID" value="TGE19013.1"/>
    <property type="molecule type" value="Genomic_DNA"/>
</dbReference>
<feature type="transmembrane region" description="Helical" evidence="6">
    <location>
        <begin position="346"/>
        <end position="364"/>
    </location>
</feature>
<evidence type="ECO:0000256" key="1">
    <source>
        <dbReference type="ARBA" id="ARBA00004651"/>
    </source>
</evidence>
<feature type="transmembrane region" description="Helical" evidence="6">
    <location>
        <begin position="43"/>
        <end position="61"/>
    </location>
</feature>
<feature type="transmembrane region" description="Helical" evidence="6">
    <location>
        <begin position="418"/>
        <end position="438"/>
    </location>
</feature>
<sequence>MNVKSIGIVVTLVLTMFMAAIESSIISLAMPTIRRDLHAGPEISLVFTVYFIALVVANPIVGELLTRFKILYIAMVGLLLFGIGSLMSGMSGTFYMLIVSRAIQGIGAGVMMSLTQIVPKLAFEIPFRYKIMGIVGSVWGISSIIGPLLGGGILEFATWHWLFFINIPIAIIAIILAFLTFHFSEETEVQAGLFDVKGLSLFYIFIGLLMFSILNKSMLTLNLVAFILAIIVAVMLFKFENKTAHPFIPIAEFNRSVSLVFITDLLTAVCLMGYNLYIPVYLQDHLNLSPLQSGLVIFPLSVAWLTLNFNLARIEAKLSRKALYIGAFTLLLVSSLILIFGSNAPLLIAATVILAGLSFGFVYTKDSVIVQEETSSNHMKKMMSFYALTKNLGSSIGSTIMGYLYAMSTGLLDGNLHNILGAVSVVSIILIIIWTTLYKNNTQSAQ</sequence>
<dbReference type="NCBIfam" id="NF040895">
    <property type="entry name" value="MFS_effux_SdrM"/>
    <property type="match status" value="1"/>
</dbReference>
<evidence type="ECO:0000256" key="2">
    <source>
        <dbReference type="ARBA" id="ARBA00022448"/>
    </source>
</evidence>
<dbReference type="Proteomes" id="UP000254047">
    <property type="component" value="Unassembled WGS sequence"/>
</dbReference>
<dbReference type="SUPFAM" id="SSF103473">
    <property type="entry name" value="MFS general substrate transporter"/>
    <property type="match status" value="1"/>
</dbReference>
<dbReference type="AlphaFoldDB" id="A0A380FYD1"/>
<feature type="transmembrane region" description="Helical" evidence="6">
    <location>
        <begin position="131"/>
        <end position="153"/>
    </location>
</feature>
<dbReference type="Proteomes" id="UP000297598">
    <property type="component" value="Unassembled WGS sequence"/>
</dbReference>
<dbReference type="PANTHER" id="PTHR23501:SF191">
    <property type="entry name" value="VACUOLAR BASIC AMINO ACID TRANSPORTER 4"/>
    <property type="match status" value="1"/>
</dbReference>
<evidence type="ECO:0000256" key="6">
    <source>
        <dbReference type="SAM" id="Phobius"/>
    </source>
</evidence>
<keyword evidence="2" id="KW-0813">Transport</keyword>
<feature type="transmembrane region" description="Helical" evidence="6">
    <location>
        <begin position="70"/>
        <end position="88"/>
    </location>
</feature>
<feature type="transmembrane region" description="Helical" evidence="6">
    <location>
        <begin position="94"/>
        <end position="119"/>
    </location>
</feature>
<keyword evidence="4 6" id="KW-1133">Transmembrane helix</keyword>
<dbReference type="GO" id="GO:0022857">
    <property type="term" value="F:transmembrane transporter activity"/>
    <property type="evidence" value="ECO:0007669"/>
    <property type="project" value="InterPro"/>
</dbReference>
<dbReference type="InterPro" id="IPR053573">
    <property type="entry name" value="MFS_Drug_Efflux_Pump"/>
</dbReference>
<keyword evidence="3 6" id="KW-0812">Transmembrane</keyword>
<dbReference type="InterPro" id="IPR036259">
    <property type="entry name" value="MFS_trans_sf"/>
</dbReference>
<dbReference type="PRINTS" id="PR01036">
    <property type="entry name" value="TCRTETB"/>
</dbReference>
<dbReference type="PANTHER" id="PTHR23501">
    <property type="entry name" value="MAJOR FACILITATOR SUPERFAMILY"/>
    <property type="match status" value="1"/>
</dbReference>
<feature type="transmembrane region" description="Helical" evidence="6">
    <location>
        <begin position="385"/>
        <end position="406"/>
    </location>
</feature>
<protein>
    <submittedName>
        <fullName evidence="9">MFS transporter</fullName>
    </submittedName>
    <submittedName>
        <fullName evidence="8">Multidrug transporter</fullName>
    </submittedName>
</protein>
<dbReference type="PROSITE" id="PS50850">
    <property type="entry name" value="MFS"/>
    <property type="match status" value="1"/>
</dbReference>
<dbReference type="EMBL" id="UHDO01000001">
    <property type="protein sequence ID" value="SUM43307.1"/>
    <property type="molecule type" value="Genomic_DNA"/>
</dbReference>
<feature type="transmembrane region" description="Helical" evidence="6">
    <location>
        <begin position="219"/>
        <end position="237"/>
    </location>
</feature>
<evidence type="ECO:0000313" key="9">
    <source>
        <dbReference type="EMBL" id="TGE19013.1"/>
    </source>
</evidence>